<sequence>MKTLNDDRNIMIRKYLYIFVLFIILLRKYMISFIDPNMDIGMIKSALFYSSIGILMLLFLFDKRKSITEMVLVGVCVLLYLLNREGAILLIVLLAVSAKQIDDKFIVKNYLIISACFLMVAILLFNLFPSLIFNQEVHYRYIEKIDMLVTRMDFGLGNPNSVFYHMVTIYAAYIFLRYKDYNKWDRIILFGSAFFVYQTTYSRTGFFTILAGLIFVEIIRWIDIKKIKGLPMLLKTLPIILTLFSVIIGTVFDKSTLLNRLLASRPKFWHVYLAEKGNFLKPFGNSYSPAIKATNPLDSSYVYIISVLGVVACILFMYLMYKGIESFIEKDKKAYLVALFIFLLYSFAENLLLEASFSFAVVLLIKEVILNDKREIDLWKMKSRR</sequence>
<proteinExistence type="predicted"/>
<feature type="transmembrane region" description="Helical" evidence="1">
    <location>
        <begin position="234"/>
        <end position="252"/>
    </location>
</feature>
<dbReference type="PATRIC" id="fig|1496.1371.peg.2320"/>
<dbReference type="EMBL" id="LK932523">
    <property type="protein sequence ID" value="CDS88441.1"/>
    <property type="molecule type" value="Genomic_DNA"/>
</dbReference>
<dbReference type="EMBL" id="LK932849">
    <property type="protein sequence ID" value="CDS95634.1"/>
    <property type="molecule type" value="Genomic_DNA"/>
</dbReference>
<feature type="transmembrane region" description="Helical" evidence="1">
    <location>
        <begin position="154"/>
        <end position="176"/>
    </location>
</feature>
<feature type="transmembrane region" description="Helical" evidence="1">
    <location>
        <begin position="301"/>
        <end position="321"/>
    </location>
</feature>
<feature type="transmembrane region" description="Helical" evidence="1">
    <location>
        <begin position="204"/>
        <end position="222"/>
    </location>
</feature>
<dbReference type="RefSeq" id="WP_003426507.1">
    <property type="nucleotide sequence ID" value="NZ_AP025558.1"/>
</dbReference>
<reference evidence="5" key="2">
    <citation type="journal article" date="2018" name="Genome Biol.">
        <title>SKESA: strategic k-mer extension for scrupulous assemblies.</title>
        <authorList>
            <person name="Souvorov A."/>
            <person name="Agarwala R."/>
            <person name="Lipman D.J."/>
        </authorList>
    </citation>
    <scope>NUCLEOTIDE SEQUENCE</scope>
    <source>
        <strain evidence="5">Clostridioides</strain>
    </source>
</reference>
<evidence type="ECO:0000313" key="3">
    <source>
        <dbReference type="EMBL" id="CDS89111.1"/>
    </source>
</evidence>
<feature type="transmembrane region" description="Helical" evidence="1">
    <location>
        <begin position="40"/>
        <end position="60"/>
    </location>
</feature>
<dbReference type="Proteomes" id="UP000879542">
    <property type="component" value="Unassembled WGS sequence"/>
</dbReference>
<evidence type="ECO:0000313" key="2">
    <source>
        <dbReference type="EMBL" id="CDS88441.1"/>
    </source>
</evidence>
<keyword evidence="1" id="KW-0812">Transmembrane</keyword>
<evidence type="ECO:0000313" key="5">
    <source>
        <dbReference type="EMBL" id="HBH2621270.1"/>
    </source>
</evidence>
<feature type="transmembrane region" description="Helical" evidence="1">
    <location>
        <begin position="333"/>
        <end position="353"/>
    </location>
</feature>
<keyword evidence="1" id="KW-1133">Transmembrane helix</keyword>
<dbReference type="EMBL" id="DAEQIJ010000017">
    <property type="protein sequence ID" value="HBH2621270.1"/>
    <property type="molecule type" value="Genomic_DNA"/>
</dbReference>
<evidence type="ECO:0000313" key="4">
    <source>
        <dbReference type="EMBL" id="CDS95634.1"/>
    </source>
</evidence>
<gene>
    <name evidence="4" type="ORF">BN1095_20213</name>
    <name evidence="2" type="ORF">BN1096_690060</name>
    <name evidence="3" type="ORF">BN1097_700061</name>
    <name evidence="5" type="ORF">KRQ00_003056</name>
</gene>
<feature type="transmembrane region" description="Helical" evidence="1">
    <location>
        <begin position="15"/>
        <end position="34"/>
    </location>
</feature>
<feature type="transmembrane region" description="Helical" evidence="1">
    <location>
        <begin position="110"/>
        <end position="133"/>
    </location>
</feature>
<evidence type="ECO:0000256" key="1">
    <source>
        <dbReference type="SAM" id="Phobius"/>
    </source>
</evidence>
<dbReference type="AlphaFoldDB" id="A0A031WEI8"/>
<protein>
    <submittedName>
        <fullName evidence="5">Polysaccharide polymerase</fullName>
    </submittedName>
    <submittedName>
        <fullName evidence="4">Putative membrane protein</fullName>
    </submittedName>
</protein>
<name>A0A031WEI8_CLODI</name>
<reference evidence="4" key="1">
    <citation type="submission" date="2014-07" db="EMBL/GenBank/DDBJ databases">
        <authorList>
            <person name="Monot Marc"/>
        </authorList>
    </citation>
    <scope>NUCLEOTIDE SEQUENCE</scope>
    <source>
        <strain evidence="4">7032989</strain>
        <strain evidence="3">7032994</strain>
    </source>
</reference>
<dbReference type="EMBL" id="LK932410">
    <property type="protein sequence ID" value="CDS89111.1"/>
    <property type="molecule type" value="Genomic_DNA"/>
</dbReference>
<organism evidence="4">
    <name type="scientific">Clostridioides difficile</name>
    <name type="common">Peptoclostridium difficile</name>
    <dbReference type="NCBI Taxonomy" id="1496"/>
    <lineage>
        <taxon>Bacteria</taxon>
        <taxon>Bacillati</taxon>
        <taxon>Bacillota</taxon>
        <taxon>Clostridia</taxon>
        <taxon>Peptostreptococcales</taxon>
        <taxon>Peptostreptococcaceae</taxon>
        <taxon>Clostridioides</taxon>
    </lineage>
</organism>
<dbReference type="KEGG" id="pdf:CD630DERM_27770"/>
<accession>A0A031WEI8</accession>
<reference evidence="5" key="3">
    <citation type="submission" date="2021-06" db="EMBL/GenBank/DDBJ databases">
        <authorList>
            <consortium name="NCBI Pathogen Detection Project"/>
        </authorList>
    </citation>
    <scope>NUCLEOTIDE SEQUENCE</scope>
    <source>
        <strain evidence="5">Clostridioides</strain>
    </source>
</reference>
<feature type="transmembrane region" description="Helical" evidence="1">
    <location>
        <begin position="72"/>
        <end position="98"/>
    </location>
</feature>
<keyword evidence="1" id="KW-0472">Membrane</keyword>